<evidence type="ECO:0000313" key="5">
    <source>
        <dbReference type="Proteomes" id="UP000245711"/>
    </source>
</evidence>
<dbReference type="Proteomes" id="UP000245711">
    <property type="component" value="Chromosome"/>
</dbReference>
<sequence>MIRRTRTPKLLAAALATAAMVLLTACGSGGVTTSGGAPDNEGDPVAGGTARILQLAEPRSLDPASLSNTWAHMASLGNALYGTLMINDIKTFDTEFKMASDFSTSDGGATFDLTLRPGLTFTDGTPLDAAAVKFNWDRLKDPQLGSTSIRQAVQVANSEVVDPVKLKVTLAAPNPQFAESLVAGAMNWIASPTALQRGSDSFNEKPAGAGPFKLVSWTRQGAIELEKNPDYWDAPKPYLDRITITTVHDANQRLNAVATGGADLASESTMASIAKADAQGLHYEIVPTGGGQIIAMNHRRAPFDDVRARRAVQLALDTGSLNTTVYNGEGEVPQTLFTEDSPFHADVQLQDSDPEEAQRLFNELAAEGRPVSFTFMAYPTSESKMLAEAVQAQLSGYENVDVQVDVRDISRATAAAASRDFDMTISSSIIQDPDFPLWTAFHSKSPGNWVGINDPELDAALDKGRVSESEAERIEAYDTAQKRIKEVIPGVWYIRAVPAVVYGNNLRGVEMYTLGSPLPEELWVS</sequence>
<dbReference type="OrthoDB" id="9796817at2"/>
<dbReference type="GO" id="GO:1904680">
    <property type="term" value="F:peptide transmembrane transporter activity"/>
    <property type="evidence" value="ECO:0007669"/>
    <property type="project" value="TreeGrafter"/>
</dbReference>
<dbReference type="InterPro" id="IPR030678">
    <property type="entry name" value="Peptide/Ni-bd"/>
</dbReference>
<dbReference type="GO" id="GO:0015833">
    <property type="term" value="P:peptide transport"/>
    <property type="evidence" value="ECO:0007669"/>
    <property type="project" value="TreeGrafter"/>
</dbReference>
<dbReference type="CDD" id="cd00995">
    <property type="entry name" value="PBP2_NikA_DppA_OppA_like"/>
    <property type="match status" value="1"/>
</dbReference>
<organism evidence="4 5">
    <name type="scientific">Rhodococcus oxybenzonivorans</name>
    <dbReference type="NCBI Taxonomy" id="1990687"/>
    <lineage>
        <taxon>Bacteria</taxon>
        <taxon>Bacillati</taxon>
        <taxon>Actinomycetota</taxon>
        <taxon>Actinomycetes</taxon>
        <taxon>Mycobacteriales</taxon>
        <taxon>Nocardiaceae</taxon>
        <taxon>Rhodococcus</taxon>
    </lineage>
</organism>
<evidence type="ECO:0000256" key="1">
    <source>
        <dbReference type="ARBA" id="ARBA00022729"/>
    </source>
</evidence>
<feature type="signal peptide" evidence="2">
    <location>
        <begin position="1"/>
        <end position="25"/>
    </location>
</feature>
<accession>A0A2S2BRA9</accession>
<dbReference type="SUPFAM" id="SSF53850">
    <property type="entry name" value="Periplasmic binding protein-like II"/>
    <property type="match status" value="1"/>
</dbReference>
<dbReference type="Gene3D" id="3.10.105.10">
    <property type="entry name" value="Dipeptide-binding Protein, Domain 3"/>
    <property type="match status" value="1"/>
</dbReference>
<dbReference type="Pfam" id="PF00496">
    <property type="entry name" value="SBP_bac_5"/>
    <property type="match status" value="1"/>
</dbReference>
<evidence type="ECO:0000256" key="2">
    <source>
        <dbReference type="SAM" id="SignalP"/>
    </source>
</evidence>
<dbReference type="GO" id="GO:0042597">
    <property type="term" value="C:periplasmic space"/>
    <property type="evidence" value="ECO:0007669"/>
    <property type="project" value="UniProtKB-ARBA"/>
</dbReference>
<feature type="domain" description="Solute-binding protein family 5" evidence="3">
    <location>
        <begin position="98"/>
        <end position="445"/>
    </location>
</feature>
<dbReference type="PROSITE" id="PS51257">
    <property type="entry name" value="PROKAR_LIPOPROTEIN"/>
    <property type="match status" value="1"/>
</dbReference>
<dbReference type="Gene3D" id="3.40.190.10">
    <property type="entry name" value="Periplasmic binding protein-like II"/>
    <property type="match status" value="1"/>
</dbReference>
<protein>
    <submittedName>
        <fullName evidence="4">ABC transporter substrate-binding protein</fullName>
    </submittedName>
</protein>
<dbReference type="RefSeq" id="WP_109327095.1">
    <property type="nucleotide sequence ID" value="NZ_CP021354.1"/>
</dbReference>
<dbReference type="InterPro" id="IPR000914">
    <property type="entry name" value="SBP_5_dom"/>
</dbReference>
<proteinExistence type="predicted"/>
<dbReference type="PANTHER" id="PTHR30290:SF38">
    <property type="entry name" value="D,D-DIPEPTIDE-BINDING PERIPLASMIC PROTEIN DDPA-RELATED"/>
    <property type="match status" value="1"/>
</dbReference>
<name>A0A2S2BRA9_9NOCA</name>
<dbReference type="EMBL" id="CP021354">
    <property type="protein sequence ID" value="AWK71132.1"/>
    <property type="molecule type" value="Genomic_DNA"/>
</dbReference>
<dbReference type="PIRSF" id="PIRSF002741">
    <property type="entry name" value="MppA"/>
    <property type="match status" value="1"/>
</dbReference>
<evidence type="ECO:0000313" key="4">
    <source>
        <dbReference type="EMBL" id="AWK71132.1"/>
    </source>
</evidence>
<keyword evidence="1 2" id="KW-0732">Signal</keyword>
<dbReference type="InterPro" id="IPR039424">
    <property type="entry name" value="SBP_5"/>
</dbReference>
<evidence type="ECO:0000259" key="3">
    <source>
        <dbReference type="Pfam" id="PF00496"/>
    </source>
</evidence>
<dbReference type="AlphaFoldDB" id="A0A2S2BRA9"/>
<feature type="chain" id="PRO_5039464176" evidence="2">
    <location>
        <begin position="26"/>
        <end position="525"/>
    </location>
</feature>
<dbReference type="GO" id="GO:0043190">
    <property type="term" value="C:ATP-binding cassette (ABC) transporter complex"/>
    <property type="evidence" value="ECO:0007669"/>
    <property type="project" value="InterPro"/>
</dbReference>
<dbReference type="PANTHER" id="PTHR30290">
    <property type="entry name" value="PERIPLASMIC BINDING COMPONENT OF ABC TRANSPORTER"/>
    <property type="match status" value="1"/>
</dbReference>
<dbReference type="KEGG" id="roz:CBI38_05630"/>
<reference evidence="4 5" key="1">
    <citation type="submission" date="2017-05" db="EMBL/GenBank/DDBJ databases">
        <title>Isolation of Rhodococcus sp. S2-17 biodegrading of BP-3.</title>
        <authorList>
            <person name="Lee Y."/>
            <person name="Kim K.H."/>
            <person name="Chun B.H."/>
            <person name="Jung H.S."/>
            <person name="Jeon C.O."/>
        </authorList>
    </citation>
    <scope>NUCLEOTIDE SEQUENCE [LARGE SCALE GENOMIC DNA]</scope>
    <source>
        <strain evidence="4 5">S2-17</strain>
    </source>
</reference>
<gene>
    <name evidence="4" type="ORF">CBI38_05630</name>
</gene>
<keyword evidence="5" id="KW-1185">Reference proteome</keyword>